<evidence type="ECO:0000256" key="2">
    <source>
        <dbReference type="ARBA" id="ARBA00022443"/>
    </source>
</evidence>
<proteinExistence type="predicted"/>
<feature type="compositionally biased region" description="Polar residues" evidence="7">
    <location>
        <begin position="394"/>
        <end position="411"/>
    </location>
</feature>
<dbReference type="InterPro" id="IPR036028">
    <property type="entry name" value="SH3-like_dom_sf"/>
</dbReference>
<dbReference type="InterPro" id="IPR001452">
    <property type="entry name" value="SH3_domain"/>
</dbReference>
<dbReference type="OrthoDB" id="5340910at2759"/>
<dbReference type="PROSITE" id="PS50002">
    <property type="entry name" value="SH3"/>
    <property type="match status" value="1"/>
</dbReference>
<reference evidence="11 12" key="1">
    <citation type="submission" date="2019-03" db="EMBL/GenBank/DDBJ databases">
        <title>The genome sequence of a newly discovered highly antifungal drug resistant Aspergillus species, Aspergillus tanneri NIH 1004.</title>
        <authorList>
            <person name="Mounaud S."/>
            <person name="Singh I."/>
            <person name="Joardar V."/>
            <person name="Pakala S."/>
            <person name="Pakala S."/>
            <person name="Venepally P."/>
            <person name="Hoover J."/>
            <person name="Nierman W."/>
            <person name="Chung J."/>
            <person name="Losada L."/>
        </authorList>
    </citation>
    <scope>NUCLEOTIDE SEQUENCE [LARGE SCALE GENOMIC DNA]</scope>
    <source>
        <strain evidence="11 12">NIH1004</strain>
    </source>
</reference>
<dbReference type="EMBL" id="SOSA01000001">
    <property type="protein sequence ID" value="THD00441.1"/>
    <property type="molecule type" value="Genomic_DNA"/>
</dbReference>
<feature type="compositionally biased region" description="Low complexity" evidence="7">
    <location>
        <begin position="145"/>
        <end position="189"/>
    </location>
</feature>
<feature type="region of interest" description="Disordered" evidence="7">
    <location>
        <begin position="490"/>
        <end position="679"/>
    </location>
</feature>
<feature type="domain" description="SH3" evidence="9">
    <location>
        <begin position="442"/>
        <end position="503"/>
    </location>
</feature>
<evidence type="ECO:0000313" key="10">
    <source>
        <dbReference type="EMBL" id="KAA8651749.1"/>
    </source>
</evidence>
<feature type="region of interest" description="Disordered" evidence="7">
    <location>
        <begin position="381"/>
        <end position="411"/>
    </location>
</feature>
<evidence type="ECO:0000313" key="12">
    <source>
        <dbReference type="Proteomes" id="UP000308092"/>
    </source>
</evidence>
<dbReference type="PANTHER" id="PTHR15549:SF6">
    <property type="entry name" value="MID2 DOMAIN-CONTAINING PROTEIN"/>
    <property type="match status" value="1"/>
</dbReference>
<keyword evidence="4 8" id="KW-1133">Transmembrane helix</keyword>
<accession>A0A4V6RQZ9</accession>
<dbReference type="InterPro" id="IPR051694">
    <property type="entry name" value="Immunoregulatory_rcpt-like"/>
</dbReference>
<evidence type="ECO:0000256" key="4">
    <source>
        <dbReference type="ARBA" id="ARBA00022989"/>
    </source>
</evidence>
<feature type="region of interest" description="Disordered" evidence="7">
    <location>
        <begin position="261"/>
        <end position="349"/>
    </location>
</feature>
<evidence type="ECO:0000256" key="8">
    <source>
        <dbReference type="SAM" id="Phobius"/>
    </source>
</evidence>
<gene>
    <name evidence="10" type="ORF">ATNIH1004_000645</name>
    <name evidence="11" type="ORF">EYZ11_000005</name>
</gene>
<dbReference type="Proteomes" id="UP000324241">
    <property type="component" value="Unassembled WGS sequence"/>
</dbReference>
<feature type="compositionally biased region" description="Low complexity" evidence="7">
    <location>
        <begin position="548"/>
        <end position="561"/>
    </location>
</feature>
<evidence type="ECO:0000313" key="11">
    <source>
        <dbReference type="EMBL" id="THD00441.1"/>
    </source>
</evidence>
<evidence type="ECO:0000313" key="13">
    <source>
        <dbReference type="Proteomes" id="UP000324241"/>
    </source>
</evidence>
<feature type="region of interest" description="Disordered" evidence="7">
    <location>
        <begin position="1"/>
        <end position="20"/>
    </location>
</feature>
<evidence type="ECO:0000256" key="7">
    <source>
        <dbReference type="SAM" id="MobiDB-lite"/>
    </source>
</evidence>
<evidence type="ECO:0000256" key="1">
    <source>
        <dbReference type="ARBA" id="ARBA00004167"/>
    </source>
</evidence>
<dbReference type="GO" id="GO:0016020">
    <property type="term" value="C:membrane"/>
    <property type="evidence" value="ECO:0007669"/>
    <property type="project" value="UniProtKB-SubCell"/>
</dbReference>
<dbReference type="Pfam" id="PF14604">
    <property type="entry name" value="SH3_9"/>
    <property type="match status" value="1"/>
</dbReference>
<dbReference type="Gene3D" id="2.30.30.40">
    <property type="entry name" value="SH3 Domains"/>
    <property type="match status" value="1"/>
</dbReference>
<protein>
    <recommendedName>
        <fullName evidence="9">SH3 domain-containing protein</fullName>
    </recommendedName>
</protein>
<feature type="compositionally biased region" description="Basic residues" evidence="7">
    <location>
        <begin position="1"/>
        <end position="11"/>
    </location>
</feature>
<keyword evidence="3 8" id="KW-0812">Transmembrane</keyword>
<comment type="subcellular location">
    <subcellularLocation>
        <location evidence="1">Membrane</location>
        <topology evidence="1">Single-pass membrane protein</topology>
    </subcellularLocation>
</comment>
<reference evidence="10 13" key="2">
    <citation type="submission" date="2019-08" db="EMBL/GenBank/DDBJ databases">
        <title>The genome sequence of a newly discovered highly antifungal drug resistant Aspergillus species, Aspergillus tanneri NIH 1004.</title>
        <authorList>
            <person name="Mounaud S."/>
            <person name="Singh I."/>
            <person name="Joardar V."/>
            <person name="Pakala S."/>
            <person name="Pakala S."/>
            <person name="Venepally P."/>
            <person name="Chung J.K."/>
            <person name="Losada L."/>
            <person name="Nierman W.C."/>
        </authorList>
    </citation>
    <scope>NUCLEOTIDE SEQUENCE [LARGE SCALE GENOMIC DNA]</scope>
    <source>
        <strain evidence="10 13">NIH1004</strain>
    </source>
</reference>
<sequence length="679" mass="68852">MAHAHAHHKHGGLVQKRSGDDGVKIVYVTAPADFDGPIGGYVTGGDKPTVGVGAPVGVPKPSDDDDKPKMTEAKPEPKPTDEKPKPKPTDEKPQPKPTEEKPPPPKPTEDKPPPKPTDEKPKPKPQTTQAPPPQTTESSATQEKTTSSRTTLSIATSSTSSSLSSTGLEESATHSSSSDNSTTSPSAISAAESGLSGGAKAGIAIGVILGVGLIAGLIFFFLRKKKRGEKLEDLDSENEKAFIANHVSSTGTPLMIEPMGSTNPPQLNVRPVTQFAPDLSSGPQALPATGAVASPRNLTGNSPSSNSGSGTNPFSDPVNPFGSQGDSSPASTSQPASPPSGPVATQAVPLSNGAPTSAVGVAGAASAAVVAGAAAVAATTATPGVAEEDVPSRPGTSTSQTPSESGQTATNPVTADVAASSPAAGVAVVPTSGPLSPGAVGAPSNVYRVQMDFNPSMEDELELRAGQLVRLLHEYDDGWALCVRLDRSQQGVAPRSCLSSRPVKPRARPPPGAVHGPGPRGPPMMGPNGPIPAGPQPTRFYPQEGRSRSPAPSHPMSPAHPGYAGPPRPYQQRPMSPAQFPVPRSFSPGPGPRPVVPRSMSPGPYGPPGLQRPDIPATQRQRSNSAGAPASSIPRSTGSPGPSPLAAPTPPPTGALPAIPNAASAPSKEIGPDYNAQTQ</sequence>
<feature type="compositionally biased region" description="Pro residues" evidence="7">
    <location>
        <begin position="641"/>
        <end position="654"/>
    </location>
</feature>
<organism evidence="11 12">
    <name type="scientific">Aspergillus tanneri</name>
    <dbReference type="NCBI Taxonomy" id="1220188"/>
    <lineage>
        <taxon>Eukaryota</taxon>
        <taxon>Fungi</taxon>
        <taxon>Dikarya</taxon>
        <taxon>Ascomycota</taxon>
        <taxon>Pezizomycotina</taxon>
        <taxon>Eurotiomycetes</taxon>
        <taxon>Eurotiomycetidae</taxon>
        <taxon>Eurotiales</taxon>
        <taxon>Aspergillaceae</taxon>
        <taxon>Aspergillus</taxon>
        <taxon>Aspergillus subgen. Circumdati</taxon>
    </lineage>
</organism>
<dbReference type="GO" id="GO:0071944">
    <property type="term" value="C:cell periphery"/>
    <property type="evidence" value="ECO:0007669"/>
    <property type="project" value="UniProtKB-ARBA"/>
</dbReference>
<feature type="compositionally biased region" description="Pro residues" evidence="7">
    <location>
        <begin position="519"/>
        <end position="535"/>
    </location>
</feature>
<evidence type="ECO:0000259" key="9">
    <source>
        <dbReference type="PROSITE" id="PS50002"/>
    </source>
</evidence>
<dbReference type="RefSeq" id="XP_033431110.1">
    <property type="nucleotide sequence ID" value="XM_033565353.1"/>
</dbReference>
<keyword evidence="5 8" id="KW-0472">Membrane</keyword>
<feature type="region of interest" description="Disordered" evidence="7">
    <location>
        <begin position="31"/>
        <end position="193"/>
    </location>
</feature>
<dbReference type="VEuPathDB" id="FungiDB:EYZ11_000005"/>
<keyword evidence="2 6" id="KW-0728">SH3 domain</keyword>
<feature type="compositionally biased region" description="Low complexity" evidence="7">
    <location>
        <begin position="48"/>
        <end position="60"/>
    </location>
</feature>
<dbReference type="SMART" id="SM00326">
    <property type="entry name" value="SH3"/>
    <property type="match status" value="1"/>
</dbReference>
<feature type="compositionally biased region" description="Low complexity" evidence="7">
    <location>
        <begin position="299"/>
        <end position="313"/>
    </location>
</feature>
<feature type="transmembrane region" description="Helical" evidence="8">
    <location>
        <begin position="201"/>
        <end position="222"/>
    </location>
</feature>
<evidence type="ECO:0000256" key="3">
    <source>
        <dbReference type="ARBA" id="ARBA00022692"/>
    </source>
</evidence>
<evidence type="ECO:0000256" key="5">
    <source>
        <dbReference type="ARBA" id="ARBA00023136"/>
    </source>
</evidence>
<dbReference type="AlphaFoldDB" id="A0A4V6RQZ9"/>
<dbReference type="Pfam" id="PF05808">
    <property type="entry name" value="Podoplanin"/>
    <property type="match status" value="1"/>
</dbReference>
<comment type="caution">
    <text evidence="11">The sequence shown here is derived from an EMBL/GenBank/DDBJ whole genome shotgun (WGS) entry which is preliminary data.</text>
</comment>
<dbReference type="STRING" id="1220188.A0A4V6RQZ9"/>
<evidence type="ECO:0000256" key="6">
    <source>
        <dbReference type="PROSITE-ProRule" id="PRU00192"/>
    </source>
</evidence>
<name>A0A4V6RQZ9_9EURO</name>
<dbReference type="SUPFAM" id="SSF50044">
    <property type="entry name" value="SH3-domain"/>
    <property type="match status" value="1"/>
</dbReference>
<keyword evidence="12" id="KW-1185">Reference proteome</keyword>
<feature type="compositionally biased region" description="Basic and acidic residues" evidence="7">
    <location>
        <begin position="66"/>
        <end position="122"/>
    </location>
</feature>
<dbReference type="GeneID" id="54323347"/>
<dbReference type="Proteomes" id="UP000308092">
    <property type="component" value="Unassembled WGS sequence"/>
</dbReference>
<dbReference type="PANTHER" id="PTHR15549">
    <property type="entry name" value="PAIRED IMMUNOGLOBULIN-LIKE TYPE 2 RECEPTOR"/>
    <property type="match status" value="1"/>
</dbReference>
<dbReference type="EMBL" id="QUQM01000002">
    <property type="protein sequence ID" value="KAA8651749.1"/>
    <property type="molecule type" value="Genomic_DNA"/>
</dbReference>